<dbReference type="PANTHER" id="PTHR37536">
    <property type="entry name" value="PUTATIVE (AFU_ORTHOLOGUE AFUA_3G02970)-RELATED"/>
    <property type="match status" value="1"/>
</dbReference>
<dbReference type="AlphaFoldDB" id="M2MAS4"/>
<organism evidence="2 3">
    <name type="scientific">Baudoinia panamericana (strain UAMH 10762)</name>
    <name type="common">Angels' share fungus</name>
    <name type="synonym">Baudoinia compniacensis (strain UAMH 10762)</name>
    <dbReference type="NCBI Taxonomy" id="717646"/>
    <lineage>
        <taxon>Eukaryota</taxon>
        <taxon>Fungi</taxon>
        <taxon>Dikarya</taxon>
        <taxon>Ascomycota</taxon>
        <taxon>Pezizomycotina</taxon>
        <taxon>Dothideomycetes</taxon>
        <taxon>Dothideomycetidae</taxon>
        <taxon>Mycosphaerellales</taxon>
        <taxon>Teratosphaeriaceae</taxon>
        <taxon>Baudoinia</taxon>
    </lineage>
</organism>
<sequence length="266" mass="27930">MEEKRHERLAKRLAGRRGNSLRPLAPNLVPGVNLTGLGDFISGNDNGDDSNTKQTVYSSNWAGAVIISSGITEVTGTFTVPSVSEPAGGSDSTEYGASAWVGIDGDTCGAAILQTGVECLVEGTETAYSAWYEWYPDYSYTFTDFDVAPGNVIRATVQATSTTSGVATLENQSTGQSVSHTFSDESSTGTLCETNAEWIVEDFQIGSSLVPFANFGSVTFTGASYQSNGASHGVTGATIFDVQQNGQTQTDCGTSGDSEVYCNYEG</sequence>
<dbReference type="OMA" id="FNAEWIV"/>
<dbReference type="EMBL" id="KB445560">
    <property type="protein sequence ID" value="EMC93556.1"/>
    <property type="molecule type" value="Genomic_DNA"/>
</dbReference>
<reference evidence="2 3" key="1">
    <citation type="journal article" date="2012" name="PLoS Pathog.">
        <title>Diverse lifestyles and strategies of plant pathogenesis encoded in the genomes of eighteen Dothideomycetes fungi.</title>
        <authorList>
            <person name="Ohm R.A."/>
            <person name="Feau N."/>
            <person name="Henrissat B."/>
            <person name="Schoch C.L."/>
            <person name="Horwitz B.A."/>
            <person name="Barry K.W."/>
            <person name="Condon B.J."/>
            <person name="Copeland A.C."/>
            <person name="Dhillon B."/>
            <person name="Glaser F."/>
            <person name="Hesse C.N."/>
            <person name="Kosti I."/>
            <person name="LaButti K."/>
            <person name="Lindquist E.A."/>
            <person name="Lucas S."/>
            <person name="Salamov A.A."/>
            <person name="Bradshaw R.E."/>
            <person name="Ciuffetti L."/>
            <person name="Hamelin R.C."/>
            <person name="Kema G.H.J."/>
            <person name="Lawrence C."/>
            <person name="Scott J.A."/>
            <person name="Spatafora J.W."/>
            <person name="Turgeon B.G."/>
            <person name="de Wit P.J.G.M."/>
            <person name="Zhong S."/>
            <person name="Goodwin S.B."/>
            <person name="Grigoriev I.V."/>
        </authorList>
    </citation>
    <scope>NUCLEOTIDE SEQUENCE [LARGE SCALE GENOMIC DNA]</scope>
    <source>
        <strain evidence="2 3">UAMH 10762</strain>
    </source>
</reference>
<keyword evidence="3" id="KW-1185">Reference proteome</keyword>
<accession>M2MAS4</accession>
<dbReference type="InterPro" id="IPR013320">
    <property type="entry name" value="ConA-like_dom_sf"/>
</dbReference>
<proteinExistence type="predicted"/>
<dbReference type="CDD" id="cd13426">
    <property type="entry name" value="Peptidase_G1"/>
    <property type="match status" value="1"/>
</dbReference>
<gene>
    <name evidence="2" type="ORF">BAUCODRAFT_75521</name>
</gene>
<dbReference type="GO" id="GO:0070007">
    <property type="term" value="F:glutamic-type endopeptidase activity"/>
    <property type="evidence" value="ECO:0007669"/>
    <property type="project" value="InterPro"/>
</dbReference>
<evidence type="ECO:0000313" key="3">
    <source>
        <dbReference type="Proteomes" id="UP000011761"/>
    </source>
</evidence>
<dbReference type="Proteomes" id="UP000011761">
    <property type="component" value="Unassembled WGS sequence"/>
</dbReference>
<dbReference type="GeneID" id="19116965"/>
<name>M2MAS4_BAUPA</name>
<dbReference type="GO" id="GO:0006508">
    <property type="term" value="P:proteolysis"/>
    <property type="evidence" value="ECO:0007669"/>
    <property type="project" value="InterPro"/>
</dbReference>
<evidence type="ECO:0000256" key="1">
    <source>
        <dbReference type="PIRSR" id="PIRSR600250-50"/>
    </source>
</evidence>
<dbReference type="RefSeq" id="XP_007679346.1">
    <property type="nucleotide sequence ID" value="XM_007681156.1"/>
</dbReference>
<dbReference type="STRING" id="717646.M2MAS4"/>
<dbReference type="KEGG" id="bcom:BAUCODRAFT_75521"/>
<dbReference type="InterPro" id="IPR038656">
    <property type="entry name" value="Peptidase_G1_sf"/>
</dbReference>
<evidence type="ECO:0008006" key="4">
    <source>
        <dbReference type="Google" id="ProtNLM"/>
    </source>
</evidence>
<dbReference type="Gene3D" id="2.60.120.700">
    <property type="entry name" value="Peptidase G1"/>
    <property type="match status" value="1"/>
</dbReference>
<dbReference type="HOGENOM" id="CLU_066466_0_1_1"/>
<dbReference type="eggNOG" id="ENOG502RJF6">
    <property type="taxonomic scope" value="Eukaryota"/>
</dbReference>
<dbReference type="PRINTS" id="PR00977">
    <property type="entry name" value="SCYTLDPTASE"/>
</dbReference>
<dbReference type="PANTHER" id="PTHR37536:SF1">
    <property type="entry name" value="ASPERGILLOPEPSIN, PUTAITVE (AFU_ORTHOLOGUE AFUA_7G01200)"/>
    <property type="match status" value="1"/>
</dbReference>
<dbReference type="InterPro" id="IPR000250">
    <property type="entry name" value="Peptidase_G1"/>
</dbReference>
<evidence type="ECO:0000313" key="2">
    <source>
        <dbReference type="EMBL" id="EMC93556.1"/>
    </source>
</evidence>
<dbReference type="Pfam" id="PF01828">
    <property type="entry name" value="Peptidase_A4"/>
    <property type="match status" value="1"/>
</dbReference>
<dbReference type="OrthoDB" id="2862635at2759"/>
<dbReference type="SUPFAM" id="SSF49899">
    <property type="entry name" value="Concanavalin A-like lectins/glucanases"/>
    <property type="match status" value="1"/>
</dbReference>
<protein>
    <recommendedName>
        <fullName evidence="4">Aspergillopepsin-2</fullName>
    </recommendedName>
</protein>
<feature type="active site" description="Proton acceptor" evidence="1">
    <location>
        <position position="201"/>
    </location>
</feature>